<feature type="domain" description="Alpha/beta hydrolase fold-3" evidence="1">
    <location>
        <begin position="81"/>
        <end position="302"/>
    </location>
</feature>
<dbReference type="GO" id="GO:0016787">
    <property type="term" value="F:hydrolase activity"/>
    <property type="evidence" value="ECO:0007669"/>
    <property type="project" value="InterPro"/>
</dbReference>
<reference evidence="2 3" key="1">
    <citation type="submission" date="2023-10" db="EMBL/GenBank/DDBJ databases">
        <title>Chromosome-scale genome assembly provides insights into flower coloration mechanisms of Canna indica.</title>
        <authorList>
            <person name="Li C."/>
        </authorList>
    </citation>
    <scope>NUCLEOTIDE SEQUENCE [LARGE SCALE GENOMIC DNA]</scope>
    <source>
        <tissue evidence="2">Flower</tissue>
    </source>
</reference>
<dbReference type="AlphaFoldDB" id="A0AAQ3KUM2"/>
<sequence>MSSTSSPDVVEDCRGVLRILSDGSILRSSSPPAFPFPVRDDADVPVDWKEVSFSSSGADDDLRLRLYRPRPLPPGAKFPVVYYFHGGGFCIGSCAWPNFHNCCLRLASELSAFVVSPDYRLAPEHRLPAAFDDATAALLWLQPLADPWIAESADLACVFVSGESAGGSIAHHLAVRFGSPAGRAELGAVRVRGFLLLMPAFGGTVRTRSEAECPSDAVLTTELTDRYWRLALPAGATTDHPVANPFGPGAPSLEAADLDPMLVAVAELDLLRDRALDYASRLKGWGKTVEVMEAKGQQHAFFGLNPWSEPVTELIEVVRHFMDKYRY</sequence>
<dbReference type="InterPro" id="IPR050466">
    <property type="entry name" value="Carboxylest/Gibb_receptor"/>
</dbReference>
<dbReference type="EMBL" id="CP136896">
    <property type="protein sequence ID" value="WOL15303.1"/>
    <property type="molecule type" value="Genomic_DNA"/>
</dbReference>
<accession>A0AAQ3KUM2</accession>
<gene>
    <name evidence="2" type="ORF">Cni_G24084</name>
</gene>
<dbReference type="PANTHER" id="PTHR23024:SF535">
    <property type="entry name" value="OS07G0162900 PROTEIN"/>
    <property type="match status" value="1"/>
</dbReference>
<dbReference type="Gene3D" id="3.40.50.1820">
    <property type="entry name" value="alpha/beta hydrolase"/>
    <property type="match status" value="1"/>
</dbReference>
<dbReference type="Proteomes" id="UP001327560">
    <property type="component" value="Chromosome 7"/>
</dbReference>
<dbReference type="InterPro" id="IPR029058">
    <property type="entry name" value="AB_hydrolase_fold"/>
</dbReference>
<evidence type="ECO:0000259" key="1">
    <source>
        <dbReference type="Pfam" id="PF07859"/>
    </source>
</evidence>
<organism evidence="2 3">
    <name type="scientific">Canna indica</name>
    <name type="common">Indian-shot</name>
    <dbReference type="NCBI Taxonomy" id="4628"/>
    <lineage>
        <taxon>Eukaryota</taxon>
        <taxon>Viridiplantae</taxon>
        <taxon>Streptophyta</taxon>
        <taxon>Embryophyta</taxon>
        <taxon>Tracheophyta</taxon>
        <taxon>Spermatophyta</taxon>
        <taxon>Magnoliopsida</taxon>
        <taxon>Liliopsida</taxon>
        <taxon>Zingiberales</taxon>
        <taxon>Cannaceae</taxon>
        <taxon>Canna</taxon>
    </lineage>
</organism>
<dbReference type="InterPro" id="IPR013094">
    <property type="entry name" value="AB_hydrolase_3"/>
</dbReference>
<protein>
    <submittedName>
        <fullName evidence="2">Carboxylesterase 15</fullName>
    </submittedName>
</protein>
<dbReference type="Pfam" id="PF07859">
    <property type="entry name" value="Abhydrolase_3"/>
    <property type="match status" value="1"/>
</dbReference>
<keyword evidence="3" id="KW-1185">Reference proteome</keyword>
<proteinExistence type="predicted"/>
<evidence type="ECO:0000313" key="3">
    <source>
        <dbReference type="Proteomes" id="UP001327560"/>
    </source>
</evidence>
<dbReference type="PANTHER" id="PTHR23024">
    <property type="entry name" value="ARYLACETAMIDE DEACETYLASE"/>
    <property type="match status" value="1"/>
</dbReference>
<name>A0AAQ3KUM2_9LILI</name>
<evidence type="ECO:0000313" key="2">
    <source>
        <dbReference type="EMBL" id="WOL15303.1"/>
    </source>
</evidence>
<dbReference type="SUPFAM" id="SSF53474">
    <property type="entry name" value="alpha/beta-Hydrolases"/>
    <property type="match status" value="1"/>
</dbReference>